<gene>
    <name evidence="1" type="ORF">HT123_26405</name>
</gene>
<evidence type="ECO:0000313" key="1">
    <source>
        <dbReference type="EMBL" id="NWN64372.1"/>
    </source>
</evidence>
<keyword evidence="1" id="KW-0032">Aminotransferase</keyword>
<dbReference type="EMBL" id="JABUHS010000282">
    <property type="protein sequence ID" value="NWN64372.1"/>
    <property type="molecule type" value="Genomic_DNA"/>
</dbReference>
<dbReference type="Proteomes" id="UP000543908">
    <property type="component" value="Unassembled WGS sequence"/>
</dbReference>
<accession>A0A7Y8UZY4</accession>
<organism evidence="1 2">
    <name type="scientific">Pseudomonas allii</name>
    <dbReference type="NCBI Taxonomy" id="2740531"/>
    <lineage>
        <taxon>Bacteria</taxon>
        <taxon>Pseudomonadati</taxon>
        <taxon>Pseudomonadota</taxon>
        <taxon>Gammaproteobacteria</taxon>
        <taxon>Pseudomonadales</taxon>
        <taxon>Pseudomonadaceae</taxon>
        <taxon>Pseudomonas</taxon>
    </lineage>
</organism>
<proteinExistence type="predicted"/>
<dbReference type="GO" id="GO:0008483">
    <property type="term" value="F:transaminase activity"/>
    <property type="evidence" value="ECO:0007669"/>
    <property type="project" value="UniProtKB-KW"/>
</dbReference>
<protein>
    <submittedName>
        <fullName evidence="1">Branched chain amino acid aminotransferase</fullName>
    </submittedName>
</protein>
<comment type="caution">
    <text evidence="1">The sequence shown here is derived from an EMBL/GenBank/DDBJ whole genome shotgun (WGS) entry which is preliminary data.</text>
</comment>
<evidence type="ECO:0000313" key="2">
    <source>
        <dbReference type="Proteomes" id="UP000543908"/>
    </source>
</evidence>
<dbReference type="AlphaFoldDB" id="A0A7Y8UZY4"/>
<name>A0A7Y8UZY4_9PSED</name>
<sequence length="46" mass="5472">MGNESINWDKLGFDYIKTDKRFLQVWKNGEWQEGTLTDDNVLHISE</sequence>
<reference evidence="1 2" key="1">
    <citation type="submission" date="2020-05" db="EMBL/GenBank/DDBJ databases">
        <title>Onion-isolated Pseudomonas sp.</title>
        <authorList>
            <person name="Fujikawa T."/>
            <person name="Sawada H."/>
        </authorList>
    </citation>
    <scope>NUCLEOTIDE SEQUENCE [LARGE SCALE GENOMIC DNA]</scope>
    <source>
        <strain evidence="1 2">MAFF 301512</strain>
    </source>
</reference>
<keyword evidence="1" id="KW-0808">Transferase</keyword>
<feature type="non-terminal residue" evidence="1">
    <location>
        <position position="46"/>
    </location>
</feature>